<protein>
    <recommendedName>
        <fullName evidence="3">Reverse transcriptase</fullName>
    </recommendedName>
</protein>
<evidence type="ECO:0000313" key="1">
    <source>
        <dbReference type="EMBL" id="GAB0179502.1"/>
    </source>
</evidence>
<gene>
    <name evidence="1" type="ORF">GRJ2_000415500</name>
</gene>
<organism evidence="1 2">
    <name type="scientific">Grus japonensis</name>
    <name type="common">Japanese crane</name>
    <name type="synonym">Red-crowned crane</name>
    <dbReference type="NCBI Taxonomy" id="30415"/>
    <lineage>
        <taxon>Eukaryota</taxon>
        <taxon>Metazoa</taxon>
        <taxon>Chordata</taxon>
        <taxon>Craniata</taxon>
        <taxon>Vertebrata</taxon>
        <taxon>Euteleostomi</taxon>
        <taxon>Archelosauria</taxon>
        <taxon>Archosauria</taxon>
        <taxon>Dinosauria</taxon>
        <taxon>Saurischia</taxon>
        <taxon>Theropoda</taxon>
        <taxon>Coelurosauria</taxon>
        <taxon>Aves</taxon>
        <taxon>Neognathae</taxon>
        <taxon>Neoaves</taxon>
        <taxon>Gruiformes</taxon>
        <taxon>Gruidae</taxon>
        <taxon>Grus</taxon>
    </lineage>
</organism>
<reference evidence="1 2" key="1">
    <citation type="submission" date="2024-06" db="EMBL/GenBank/DDBJ databases">
        <title>The draft genome of Grus japonensis, version 3.</title>
        <authorList>
            <person name="Nabeshima K."/>
            <person name="Suzuki S."/>
            <person name="Onuma M."/>
        </authorList>
    </citation>
    <scope>NUCLEOTIDE SEQUENCE [LARGE SCALE GENOMIC DNA]</scope>
    <source>
        <strain evidence="1 2">451A</strain>
    </source>
</reference>
<evidence type="ECO:0008006" key="3">
    <source>
        <dbReference type="Google" id="ProtNLM"/>
    </source>
</evidence>
<dbReference type="AlphaFoldDB" id="A0ABC9W3X6"/>
<dbReference type="PANTHER" id="PTHR33332">
    <property type="entry name" value="REVERSE TRANSCRIPTASE DOMAIN-CONTAINING PROTEIN"/>
    <property type="match status" value="1"/>
</dbReference>
<evidence type="ECO:0000313" key="2">
    <source>
        <dbReference type="Proteomes" id="UP001623348"/>
    </source>
</evidence>
<dbReference type="EMBL" id="BAAFJT010000001">
    <property type="protein sequence ID" value="GAB0179502.1"/>
    <property type="molecule type" value="Genomic_DNA"/>
</dbReference>
<keyword evidence="2" id="KW-1185">Reference proteome</keyword>
<sequence>MTDLVDEGKAVDIVYLDLSKAFNTMSCKISIDKLLMYGLDEQTVRWIENWLNGWAQRSHHLDDGSECMLSKFADDTKL</sequence>
<proteinExistence type="predicted"/>
<dbReference type="Proteomes" id="UP001623348">
    <property type="component" value="Unassembled WGS sequence"/>
</dbReference>
<accession>A0ABC9W3X6</accession>
<comment type="caution">
    <text evidence="1">The sequence shown here is derived from an EMBL/GenBank/DDBJ whole genome shotgun (WGS) entry which is preliminary data.</text>
</comment>
<name>A0ABC9W3X6_GRUJA</name>